<evidence type="ECO:0000313" key="2">
    <source>
        <dbReference type="EMBL" id="GHC49236.1"/>
    </source>
</evidence>
<dbReference type="AlphaFoldDB" id="A0A918WGJ2"/>
<evidence type="ECO:0000313" key="3">
    <source>
        <dbReference type="Proteomes" id="UP000646244"/>
    </source>
</evidence>
<sequence>MSPVSAASDQPTVPPGKRARSVTSARNVPTVNASAARATQTVGSAGGDSRRGRDAGSALSVGFMPVPLTAGGARATAGAHLNSRAQKATAGSDRQRLPEWDPAFCSHLVCAVGVMPTDYAGITPWG</sequence>
<dbReference type="EMBL" id="BMVB01000007">
    <property type="protein sequence ID" value="GHC49236.1"/>
    <property type="molecule type" value="Genomic_DNA"/>
</dbReference>
<accession>A0A918WGJ2</accession>
<feature type="compositionally biased region" description="Polar residues" evidence="1">
    <location>
        <begin position="1"/>
        <end position="11"/>
    </location>
</feature>
<proteinExistence type="predicted"/>
<feature type="region of interest" description="Disordered" evidence="1">
    <location>
        <begin position="1"/>
        <end position="58"/>
    </location>
</feature>
<dbReference type="Proteomes" id="UP000646244">
    <property type="component" value="Unassembled WGS sequence"/>
</dbReference>
<feature type="compositionally biased region" description="Polar residues" evidence="1">
    <location>
        <begin position="21"/>
        <end position="42"/>
    </location>
</feature>
<name>A0A918WGJ2_STRCJ</name>
<gene>
    <name evidence="2" type="ORF">GCM10010507_26160</name>
</gene>
<comment type="caution">
    <text evidence="2">The sequence shown here is derived from an EMBL/GenBank/DDBJ whole genome shotgun (WGS) entry which is preliminary data.</text>
</comment>
<organism evidence="2 3">
    <name type="scientific">Streptomyces cinnamoneus</name>
    <name type="common">Streptoverticillium cinnamoneum</name>
    <dbReference type="NCBI Taxonomy" id="53446"/>
    <lineage>
        <taxon>Bacteria</taxon>
        <taxon>Bacillati</taxon>
        <taxon>Actinomycetota</taxon>
        <taxon>Actinomycetes</taxon>
        <taxon>Kitasatosporales</taxon>
        <taxon>Streptomycetaceae</taxon>
        <taxon>Streptomyces</taxon>
        <taxon>Streptomyces cinnamoneus group</taxon>
    </lineage>
</organism>
<reference evidence="2" key="2">
    <citation type="submission" date="2020-09" db="EMBL/GenBank/DDBJ databases">
        <authorList>
            <person name="Sun Q."/>
            <person name="Ohkuma M."/>
        </authorList>
    </citation>
    <scope>NUCLEOTIDE SEQUENCE</scope>
    <source>
        <strain evidence="2">JCM 4633</strain>
    </source>
</reference>
<evidence type="ECO:0000256" key="1">
    <source>
        <dbReference type="SAM" id="MobiDB-lite"/>
    </source>
</evidence>
<reference evidence="2" key="1">
    <citation type="journal article" date="2014" name="Int. J. Syst. Evol. Microbiol.">
        <title>Complete genome sequence of Corynebacterium casei LMG S-19264T (=DSM 44701T), isolated from a smear-ripened cheese.</title>
        <authorList>
            <consortium name="US DOE Joint Genome Institute (JGI-PGF)"/>
            <person name="Walter F."/>
            <person name="Albersmeier A."/>
            <person name="Kalinowski J."/>
            <person name="Ruckert C."/>
        </authorList>
    </citation>
    <scope>NUCLEOTIDE SEQUENCE</scope>
    <source>
        <strain evidence="2">JCM 4633</strain>
    </source>
</reference>
<protein>
    <submittedName>
        <fullName evidence="2">Uncharacterized protein</fullName>
    </submittedName>
</protein>